<proteinExistence type="predicted"/>
<dbReference type="AlphaFoldDB" id="A0A645EHB4"/>
<sequence>MVNFSMDAVENHLVELNTVAAACAGYRRVCIDLCERPAGFCIDQVGVVDNLAFKRGFLFFFIR</sequence>
<name>A0A645EHB4_9ZZZZ</name>
<gene>
    <name evidence="1" type="ORF">SDC9_148340</name>
</gene>
<protein>
    <submittedName>
        <fullName evidence="1">Uncharacterized protein</fullName>
    </submittedName>
</protein>
<dbReference type="EMBL" id="VSSQ01047160">
    <property type="protein sequence ID" value="MPN01137.1"/>
    <property type="molecule type" value="Genomic_DNA"/>
</dbReference>
<evidence type="ECO:0000313" key="1">
    <source>
        <dbReference type="EMBL" id="MPN01137.1"/>
    </source>
</evidence>
<organism evidence="1">
    <name type="scientific">bioreactor metagenome</name>
    <dbReference type="NCBI Taxonomy" id="1076179"/>
    <lineage>
        <taxon>unclassified sequences</taxon>
        <taxon>metagenomes</taxon>
        <taxon>ecological metagenomes</taxon>
    </lineage>
</organism>
<reference evidence="1" key="1">
    <citation type="submission" date="2019-08" db="EMBL/GenBank/DDBJ databases">
        <authorList>
            <person name="Kucharzyk K."/>
            <person name="Murdoch R.W."/>
            <person name="Higgins S."/>
            <person name="Loffler F."/>
        </authorList>
    </citation>
    <scope>NUCLEOTIDE SEQUENCE</scope>
</reference>
<comment type="caution">
    <text evidence="1">The sequence shown here is derived from an EMBL/GenBank/DDBJ whole genome shotgun (WGS) entry which is preliminary data.</text>
</comment>
<accession>A0A645EHB4</accession>